<proteinExistence type="predicted"/>
<dbReference type="AlphaFoldDB" id="A0A9D1GPZ0"/>
<evidence type="ECO:0000313" key="1">
    <source>
        <dbReference type="EMBL" id="HIT49425.1"/>
    </source>
</evidence>
<gene>
    <name evidence="1" type="ORF">IAD46_00185</name>
</gene>
<organism evidence="1 2">
    <name type="scientific">Candidatus Pelethenecus faecipullorum</name>
    <dbReference type="NCBI Taxonomy" id="2840900"/>
    <lineage>
        <taxon>Bacteria</taxon>
        <taxon>Bacillati</taxon>
        <taxon>Mycoplasmatota</taxon>
        <taxon>Mollicutes</taxon>
        <taxon>Candidatus Pelethenecus</taxon>
    </lineage>
</organism>
<dbReference type="Proteomes" id="UP000886758">
    <property type="component" value="Unassembled WGS sequence"/>
</dbReference>
<dbReference type="EMBL" id="DVLF01000008">
    <property type="protein sequence ID" value="HIT49425.1"/>
    <property type="molecule type" value="Genomic_DNA"/>
</dbReference>
<protein>
    <submittedName>
        <fullName evidence="1">Uncharacterized protein</fullName>
    </submittedName>
</protein>
<reference evidence="1" key="2">
    <citation type="journal article" date="2021" name="PeerJ">
        <title>Extensive microbial diversity within the chicken gut microbiome revealed by metagenomics and culture.</title>
        <authorList>
            <person name="Gilroy R."/>
            <person name="Ravi A."/>
            <person name="Getino M."/>
            <person name="Pursley I."/>
            <person name="Horton D.L."/>
            <person name="Alikhan N.F."/>
            <person name="Baker D."/>
            <person name="Gharbi K."/>
            <person name="Hall N."/>
            <person name="Watson M."/>
            <person name="Adriaenssens E.M."/>
            <person name="Foster-Nyarko E."/>
            <person name="Jarju S."/>
            <person name="Secka A."/>
            <person name="Antonio M."/>
            <person name="Oren A."/>
            <person name="Chaudhuri R.R."/>
            <person name="La Ragione R."/>
            <person name="Hildebrand F."/>
            <person name="Pallen M.J."/>
        </authorList>
    </citation>
    <scope>NUCLEOTIDE SEQUENCE</scope>
    <source>
        <strain evidence="1">ChiW17-6978</strain>
    </source>
</reference>
<name>A0A9D1GPZ0_9MOLU</name>
<sequence length="424" mass="48424">MKTGIKIGLLPLLIGLLCLVFCFPLLAAHRLDFSGTTSIEFNRDTASGEKPDEEILKEQQAELKDCGLNLQIDSNGNVSLGQVFPGNQNEAVEYHNNLIEKGILSFMCYDEAVCSSLNQLVVVFDFSNYYIPTFGEYCFQSIHESIWGDQWWDNVSFTEDVAVYSATSGVYLETIEDVVFEKGCYTINQTTYDEYSLRLILPSVTDQTITFEDRSLNFAYVVVPEVLIIDVSNLSLSLEAGNLIFEEDVFSSYGDLRDGPDHLHFIGLEERQMEYILSFGMDMLLTDISVKNQFIIGIYSRARNSYSSRLFYTLRKESNGMSVDLFDENNEESIQSRLNILYLCYFLKHVYRQPMTSSGFENIVLYHMRNQTETEKGILSCNWNGAIIDEKTVYQVTCSHDSLTNIGYFADDRSFYVDGKWYAS</sequence>
<comment type="caution">
    <text evidence="1">The sequence shown here is derived from an EMBL/GenBank/DDBJ whole genome shotgun (WGS) entry which is preliminary data.</text>
</comment>
<reference evidence="1" key="1">
    <citation type="submission" date="2020-10" db="EMBL/GenBank/DDBJ databases">
        <authorList>
            <person name="Gilroy R."/>
        </authorList>
    </citation>
    <scope>NUCLEOTIDE SEQUENCE</scope>
    <source>
        <strain evidence="1">ChiW17-6978</strain>
    </source>
</reference>
<accession>A0A9D1GPZ0</accession>
<evidence type="ECO:0000313" key="2">
    <source>
        <dbReference type="Proteomes" id="UP000886758"/>
    </source>
</evidence>